<reference evidence="1 2" key="1">
    <citation type="submission" date="2015-03" db="EMBL/GenBank/DDBJ databases">
        <title>Genomics and transcriptomics of the oil-accumulating basidiomycete yeast T. oleaginosus allow insights into substrate utilization and the diverse evolutionary trajectories of mating systems in fungi.</title>
        <authorList>
            <consortium name="DOE Joint Genome Institute"/>
            <person name="Kourist R."/>
            <person name="Kracht O."/>
            <person name="Bracharz F."/>
            <person name="Lipzen A."/>
            <person name="Nolan M."/>
            <person name="Ohm R."/>
            <person name="Grigoriev I."/>
            <person name="Sun S."/>
            <person name="Heitman J."/>
            <person name="Bruck T."/>
            <person name="Nowrousian M."/>
        </authorList>
    </citation>
    <scope>NUCLEOTIDE SEQUENCE [LARGE SCALE GENOMIC DNA]</scope>
    <source>
        <strain evidence="1 2">IBC0246</strain>
    </source>
</reference>
<dbReference type="Proteomes" id="UP000053611">
    <property type="component" value="Unassembled WGS sequence"/>
</dbReference>
<evidence type="ECO:0000313" key="1">
    <source>
        <dbReference type="EMBL" id="KLT43646.1"/>
    </source>
</evidence>
<dbReference type="SUPFAM" id="SSF55298">
    <property type="entry name" value="YjgF-like"/>
    <property type="match status" value="1"/>
</dbReference>
<dbReference type="InterPro" id="IPR035959">
    <property type="entry name" value="RutC-like_sf"/>
</dbReference>
<sequence>MSTSSRHIIKEAGGSAVFSNVVVTGNLVYLAGVIGQKDGKLVPGGIEAETPVAFDIAKERLATVGLDLSDVVNVTIYLNDYKNNLAGLNKVYPAIFPDGLPARTAIGVAALPMDAAAEFQIVASKRS</sequence>
<dbReference type="Pfam" id="PF01042">
    <property type="entry name" value="Ribonuc_L-PSP"/>
    <property type="match status" value="1"/>
</dbReference>
<gene>
    <name evidence="1" type="ORF">CC85DRAFT_291427</name>
</gene>
<proteinExistence type="predicted"/>
<dbReference type="GO" id="GO:0019239">
    <property type="term" value="F:deaminase activity"/>
    <property type="evidence" value="ECO:0007669"/>
    <property type="project" value="TreeGrafter"/>
</dbReference>
<protein>
    <submittedName>
        <fullName evidence="1">Putative endoribonuclease L-PSP</fullName>
    </submittedName>
</protein>
<organism evidence="1 2">
    <name type="scientific">Cutaneotrichosporon oleaginosum</name>
    <dbReference type="NCBI Taxonomy" id="879819"/>
    <lineage>
        <taxon>Eukaryota</taxon>
        <taxon>Fungi</taxon>
        <taxon>Dikarya</taxon>
        <taxon>Basidiomycota</taxon>
        <taxon>Agaricomycotina</taxon>
        <taxon>Tremellomycetes</taxon>
        <taxon>Trichosporonales</taxon>
        <taxon>Trichosporonaceae</taxon>
        <taxon>Cutaneotrichosporon</taxon>
    </lineage>
</organism>
<dbReference type="PANTHER" id="PTHR11803">
    <property type="entry name" value="2-IMINOBUTANOATE/2-IMINOPROPANOATE DEAMINASE RIDA"/>
    <property type="match status" value="1"/>
</dbReference>
<evidence type="ECO:0000313" key="2">
    <source>
        <dbReference type="Proteomes" id="UP000053611"/>
    </source>
</evidence>
<dbReference type="InterPro" id="IPR006175">
    <property type="entry name" value="YjgF/YER057c/UK114"/>
</dbReference>
<dbReference type="CDD" id="cd00448">
    <property type="entry name" value="YjgF_YER057c_UK114_family"/>
    <property type="match status" value="1"/>
</dbReference>
<dbReference type="GO" id="GO:0005739">
    <property type="term" value="C:mitochondrion"/>
    <property type="evidence" value="ECO:0007669"/>
    <property type="project" value="TreeGrafter"/>
</dbReference>
<dbReference type="PANTHER" id="PTHR11803:SF42">
    <property type="entry name" value="MMF1"/>
    <property type="match status" value="1"/>
</dbReference>
<accession>A0A0J0XR88</accession>
<dbReference type="OrthoDB" id="309640at2759"/>
<dbReference type="STRING" id="879819.A0A0J0XR88"/>
<dbReference type="GeneID" id="28985384"/>
<dbReference type="EMBL" id="KQ087193">
    <property type="protein sequence ID" value="KLT43646.1"/>
    <property type="molecule type" value="Genomic_DNA"/>
</dbReference>
<name>A0A0J0XR88_9TREE</name>
<dbReference type="AlphaFoldDB" id="A0A0J0XR88"/>
<keyword evidence="2" id="KW-1185">Reference proteome</keyword>
<dbReference type="Gene3D" id="3.30.1330.40">
    <property type="entry name" value="RutC-like"/>
    <property type="match status" value="1"/>
</dbReference>
<dbReference type="GO" id="GO:0005829">
    <property type="term" value="C:cytosol"/>
    <property type="evidence" value="ECO:0007669"/>
    <property type="project" value="TreeGrafter"/>
</dbReference>